<dbReference type="PANTHER" id="PTHR45934:SF28">
    <property type="entry name" value="OS03G0153100 PROTEIN"/>
    <property type="match status" value="1"/>
</dbReference>
<dbReference type="InterPro" id="IPR044560">
    <property type="entry name" value="MOase"/>
</dbReference>
<keyword evidence="1" id="KW-0560">Oxidoreductase</keyword>
<dbReference type="EMBL" id="CM018038">
    <property type="protein sequence ID" value="KAA8537483.1"/>
    <property type="molecule type" value="Genomic_DNA"/>
</dbReference>
<evidence type="ECO:0000313" key="5">
    <source>
        <dbReference type="EMBL" id="KAA8537483.1"/>
    </source>
</evidence>
<evidence type="ECO:0000256" key="2">
    <source>
        <dbReference type="ARBA" id="ARBA00023033"/>
    </source>
</evidence>
<evidence type="ECO:0000259" key="4">
    <source>
        <dbReference type="Pfam" id="PF01494"/>
    </source>
</evidence>
<dbReference type="Gene3D" id="3.50.50.60">
    <property type="entry name" value="FAD/NAD(P)-binding domain"/>
    <property type="match status" value="2"/>
</dbReference>
<evidence type="ECO:0000313" key="6">
    <source>
        <dbReference type="Proteomes" id="UP000325577"/>
    </source>
</evidence>
<dbReference type="OrthoDB" id="655030at2759"/>
<dbReference type="InterPro" id="IPR002938">
    <property type="entry name" value="FAD-bd"/>
</dbReference>
<dbReference type="PRINTS" id="PR00420">
    <property type="entry name" value="RNGMNOXGNASE"/>
</dbReference>
<feature type="domain" description="FAD-binding" evidence="4">
    <location>
        <begin position="6"/>
        <end position="110"/>
    </location>
</feature>
<dbReference type="SUPFAM" id="SSF51905">
    <property type="entry name" value="FAD/NAD(P)-binding domain"/>
    <property type="match status" value="2"/>
</dbReference>
<accession>A0A5J5B2L7</accession>
<organism evidence="5 6">
    <name type="scientific">Nyssa sinensis</name>
    <dbReference type="NCBI Taxonomy" id="561372"/>
    <lineage>
        <taxon>Eukaryota</taxon>
        <taxon>Viridiplantae</taxon>
        <taxon>Streptophyta</taxon>
        <taxon>Embryophyta</taxon>
        <taxon>Tracheophyta</taxon>
        <taxon>Spermatophyta</taxon>
        <taxon>Magnoliopsida</taxon>
        <taxon>eudicotyledons</taxon>
        <taxon>Gunneridae</taxon>
        <taxon>Pentapetalae</taxon>
        <taxon>asterids</taxon>
        <taxon>Cornales</taxon>
        <taxon>Nyssaceae</taxon>
        <taxon>Nyssa</taxon>
    </lineage>
</organism>
<proteinExistence type="inferred from homology"/>
<reference evidence="5 6" key="1">
    <citation type="submission" date="2019-09" db="EMBL/GenBank/DDBJ databases">
        <title>A chromosome-level genome assembly of the Chinese tupelo Nyssa sinensis.</title>
        <authorList>
            <person name="Yang X."/>
            <person name="Kang M."/>
            <person name="Yang Y."/>
            <person name="Xiong H."/>
            <person name="Wang M."/>
            <person name="Zhang Z."/>
            <person name="Wang Z."/>
            <person name="Wu H."/>
            <person name="Ma T."/>
            <person name="Liu J."/>
            <person name="Xi Z."/>
        </authorList>
    </citation>
    <scope>NUCLEOTIDE SEQUENCE [LARGE SCALE GENOMIC DNA]</scope>
    <source>
        <strain evidence="5">J267</strain>
        <tissue evidence="5">Leaf</tissue>
    </source>
</reference>
<dbReference type="Proteomes" id="UP000325577">
    <property type="component" value="Linkage Group LG15"/>
</dbReference>
<keyword evidence="6" id="KW-1185">Reference proteome</keyword>
<dbReference type="Gene3D" id="3.30.9.30">
    <property type="match status" value="1"/>
</dbReference>
<feature type="domain" description="FAD-binding" evidence="4">
    <location>
        <begin position="137"/>
        <end position="456"/>
    </location>
</feature>
<protein>
    <recommendedName>
        <fullName evidence="4">FAD-binding domain-containing protein</fullName>
    </recommendedName>
</protein>
<dbReference type="AlphaFoldDB" id="A0A5J5B2L7"/>
<comment type="similarity">
    <text evidence="3">Belongs to the 3-hydroxybenzoate 6-hydroxylase family.</text>
</comment>
<evidence type="ECO:0000256" key="1">
    <source>
        <dbReference type="ARBA" id="ARBA00023002"/>
    </source>
</evidence>
<name>A0A5J5B2L7_9ASTE</name>
<dbReference type="Pfam" id="PF01494">
    <property type="entry name" value="FAD_binding_3"/>
    <property type="match status" value="2"/>
</dbReference>
<gene>
    <name evidence="5" type="ORF">F0562_027091</name>
</gene>
<dbReference type="GO" id="GO:0004497">
    <property type="term" value="F:monooxygenase activity"/>
    <property type="evidence" value="ECO:0007669"/>
    <property type="project" value="UniProtKB-KW"/>
</dbReference>
<dbReference type="InterPro" id="IPR036188">
    <property type="entry name" value="FAD/NAD-bd_sf"/>
</dbReference>
<dbReference type="PANTHER" id="PTHR45934">
    <property type="entry name" value="FAD/NAD(P)-BINDING OXIDOREDUCTASE FAMILY PROTEIN"/>
    <property type="match status" value="1"/>
</dbReference>
<dbReference type="GO" id="GO:0071949">
    <property type="term" value="F:FAD binding"/>
    <property type="evidence" value="ECO:0007669"/>
    <property type="project" value="InterPro"/>
</dbReference>
<sequence>MEIQEDIVIVGAGLAGLTTSLGLHRLGLRSLVLESSENLRITGFAIGLWTNAWRALDAVGVGDSLRQHSLQLQGFRVATTVSDLPTETSLDLKRLKSFAEALEVIPYTLVENEDEPLNSYFFFLFLLTSTPMEIKEDIVIVGAGIAGLTTSLGLYRLGLRSLVLESSDSLRTAGFALELWTNAWKALDAVGVGDSLRQCHTHIQGSQVASNVSGLPTAEISFKTIGKQDPEIRCVRRKVLLESLEKELPLGSIRYSSKVVSIEESRYFKLVHLADGFVIRTKVLIGCDGVNSVVANWLGLQKPVCAGRSSIRGFAEFLDDHGFEPKLYMYFGGGVRYGLRPCDEKSLYWFLSFTPSIEGKNDIIENPARMKQFVLSKLGKVPQQVEDVVEKTELDNIICSQQKLRWPWRIILGDIVKGNVCVAGDALHPMTPEIGQGGCAALEDGIVLARCLADAFLTAAPGRKTREDMDEEEYRRIKMGLEKFAKERRWRSCKIITTSYVMGWIQQSKGWLISFLREKVLSRLMARSAWKIADYDCGKLKIS</sequence>
<keyword evidence="2" id="KW-0503">Monooxygenase</keyword>
<evidence type="ECO:0000256" key="3">
    <source>
        <dbReference type="ARBA" id="ARBA00024018"/>
    </source>
</evidence>